<dbReference type="EMBL" id="CM035406">
    <property type="protein sequence ID" value="KAH7445338.1"/>
    <property type="molecule type" value="Genomic_DNA"/>
</dbReference>
<dbReference type="GO" id="GO:0043565">
    <property type="term" value="F:sequence-specific DNA binding"/>
    <property type="evidence" value="ECO:0007669"/>
    <property type="project" value="TreeGrafter"/>
</dbReference>
<keyword evidence="5" id="KW-0539">Nucleus</keyword>
<feature type="domain" description="R" evidence="8">
    <location>
        <begin position="310"/>
        <end position="327"/>
    </location>
</feature>
<dbReference type="GO" id="GO:0005634">
    <property type="term" value="C:nucleus"/>
    <property type="evidence" value="ECO:0007669"/>
    <property type="project" value="UniProtKB-SubCell"/>
</dbReference>
<evidence type="ECO:0000256" key="1">
    <source>
        <dbReference type="ARBA" id="ARBA00004123"/>
    </source>
</evidence>
<organism evidence="9 10">
    <name type="scientific">Ceratopteris richardii</name>
    <name type="common">Triangle waterfern</name>
    <dbReference type="NCBI Taxonomy" id="49495"/>
    <lineage>
        <taxon>Eukaryota</taxon>
        <taxon>Viridiplantae</taxon>
        <taxon>Streptophyta</taxon>
        <taxon>Embryophyta</taxon>
        <taxon>Tracheophyta</taxon>
        <taxon>Polypodiopsida</taxon>
        <taxon>Polypodiidae</taxon>
        <taxon>Polypodiales</taxon>
        <taxon>Pteridineae</taxon>
        <taxon>Pteridaceae</taxon>
        <taxon>Parkerioideae</taxon>
        <taxon>Ceratopteris</taxon>
    </lineage>
</organism>
<feature type="region of interest" description="Disordered" evidence="6">
    <location>
        <begin position="1"/>
        <end position="23"/>
    </location>
</feature>
<evidence type="ECO:0000256" key="5">
    <source>
        <dbReference type="ARBA" id="ARBA00023242"/>
    </source>
</evidence>
<protein>
    <submittedName>
        <fullName evidence="9">Uncharacterized protein</fullName>
    </submittedName>
</protein>
<sequence length="567" mass="62138">MSTEQRNTTERSSESKKQEWEDSFSSYGHYHRYHEAQQRQQQKPPFIQQTHHLFSMQDNAEGQVEDEPLQPAIPESMAFGNLSRVIDGNRVMSRANRAANAGQLLAPGAHRHRQSQESISVSHDPFDLPISLRGSSNVYRKSSTERQLLKRTCGEEHGYSGKTGDTATALPISASAKGSTPRRTRSSVWPLTVRPTGTKDRHSKVRTAKGLRDRRVRLSAPTAIQFFDVQDRLGYDQPSKAVDWLIKKARAAIDELAPVEGVVAVGEESSDMHVRDRQQKSYKEHDQSSSMKIKDEEQILAGTGAGGARAESRAKARERARERAKEKTMSPGVAPPPILQSKHTTASTSAAAAAPTSTQPFASSSLQLLSSELPMFSTHSRQQFEGLDRPSDLSSILSPVSIASGSSLPHHLIPFASSVFSTNPATQTFMFAGEGSSLQYTTPPVSYSSDLTVRTISIMNQNQINNTTNSSRGTLQSTFSSPISSVQTYADSPMQMIGCQAQLNTFGVTAHSSIPGGAAFRRNSAELTSSDLQHHSCIPIRIRGMDQPGLHVEENRTTSSSMQEDFQ</sequence>
<dbReference type="PROSITE" id="PS51370">
    <property type="entry name" value="R"/>
    <property type="match status" value="1"/>
</dbReference>
<dbReference type="OrthoDB" id="1927134at2759"/>
<keyword evidence="4" id="KW-0804">Transcription</keyword>
<evidence type="ECO:0000259" key="8">
    <source>
        <dbReference type="PROSITE" id="PS51370"/>
    </source>
</evidence>
<feature type="compositionally biased region" description="Basic and acidic residues" evidence="6">
    <location>
        <begin position="7"/>
        <end position="20"/>
    </location>
</feature>
<feature type="compositionally biased region" description="Low complexity" evidence="6">
    <location>
        <begin position="344"/>
        <end position="358"/>
    </location>
</feature>
<evidence type="ECO:0000313" key="10">
    <source>
        <dbReference type="Proteomes" id="UP000825935"/>
    </source>
</evidence>
<dbReference type="EMBL" id="CM035406">
    <property type="protein sequence ID" value="KAH7445339.1"/>
    <property type="molecule type" value="Genomic_DNA"/>
</dbReference>
<proteinExistence type="predicted"/>
<evidence type="ECO:0000259" key="7">
    <source>
        <dbReference type="PROSITE" id="PS51369"/>
    </source>
</evidence>
<comment type="subcellular location">
    <subcellularLocation>
        <location evidence="1">Nucleus</location>
    </subcellularLocation>
</comment>
<keyword evidence="10" id="KW-1185">Reference proteome</keyword>
<evidence type="ECO:0000256" key="6">
    <source>
        <dbReference type="SAM" id="MobiDB-lite"/>
    </source>
</evidence>
<feature type="compositionally biased region" description="Basic and acidic residues" evidence="6">
    <location>
        <begin position="310"/>
        <end position="328"/>
    </location>
</feature>
<name>A0A8T2VLK8_CERRI</name>
<feature type="region of interest" description="Disordered" evidence="6">
    <location>
        <begin position="267"/>
        <end position="358"/>
    </location>
</feature>
<dbReference type="InterPro" id="IPR017887">
    <property type="entry name" value="TF_TCP_subgr"/>
</dbReference>
<dbReference type="PANTHER" id="PTHR31072:SF93">
    <property type="entry name" value="TRANSCRIPTION FACTOR TCP24"/>
    <property type="match status" value="1"/>
</dbReference>
<dbReference type="Pfam" id="PF03634">
    <property type="entry name" value="TCP"/>
    <property type="match status" value="1"/>
</dbReference>
<evidence type="ECO:0000256" key="4">
    <source>
        <dbReference type="ARBA" id="ARBA00023163"/>
    </source>
</evidence>
<dbReference type="PROSITE" id="PS51369">
    <property type="entry name" value="TCP"/>
    <property type="match status" value="1"/>
</dbReference>
<comment type="caution">
    <text evidence="9">The sequence shown here is derived from an EMBL/GenBank/DDBJ whole genome shotgun (WGS) entry which is preliminary data.</text>
</comment>
<evidence type="ECO:0000256" key="3">
    <source>
        <dbReference type="ARBA" id="ARBA00023125"/>
    </source>
</evidence>
<accession>A0A8T2VLK8</accession>
<dbReference type="AlphaFoldDB" id="A0A8T2VLK8"/>
<dbReference type="GO" id="GO:0003700">
    <property type="term" value="F:DNA-binding transcription factor activity"/>
    <property type="evidence" value="ECO:0007669"/>
    <property type="project" value="InterPro"/>
</dbReference>
<dbReference type="InterPro" id="IPR005333">
    <property type="entry name" value="Transcription_factor_TCP"/>
</dbReference>
<evidence type="ECO:0000313" key="9">
    <source>
        <dbReference type="EMBL" id="KAH7445339.1"/>
    </source>
</evidence>
<dbReference type="Proteomes" id="UP000825935">
    <property type="component" value="Chromosome 1"/>
</dbReference>
<gene>
    <name evidence="9" type="ORF">KP509_01G003200</name>
</gene>
<feature type="domain" description="TCP" evidence="7">
    <location>
        <begin position="198"/>
        <end position="256"/>
    </location>
</feature>
<keyword evidence="3" id="KW-0238">DNA-binding</keyword>
<dbReference type="InterPro" id="IPR017888">
    <property type="entry name" value="CYC/TB1_R_domain"/>
</dbReference>
<keyword evidence="2" id="KW-0805">Transcription regulation</keyword>
<feature type="compositionally biased region" description="Basic and acidic residues" evidence="6">
    <location>
        <begin position="270"/>
        <end position="297"/>
    </location>
</feature>
<reference evidence="9" key="1">
    <citation type="submission" date="2021-08" db="EMBL/GenBank/DDBJ databases">
        <title>WGS assembly of Ceratopteris richardii.</title>
        <authorList>
            <person name="Marchant D.B."/>
            <person name="Chen G."/>
            <person name="Jenkins J."/>
            <person name="Shu S."/>
            <person name="Leebens-Mack J."/>
            <person name="Grimwood J."/>
            <person name="Schmutz J."/>
            <person name="Soltis P."/>
            <person name="Soltis D."/>
            <person name="Chen Z.-H."/>
        </authorList>
    </citation>
    <scope>NUCLEOTIDE SEQUENCE</scope>
    <source>
        <strain evidence="9">Whitten #5841</strain>
        <tissue evidence="9">Leaf</tissue>
    </source>
</reference>
<evidence type="ECO:0000256" key="2">
    <source>
        <dbReference type="ARBA" id="ARBA00023015"/>
    </source>
</evidence>
<dbReference type="PANTHER" id="PTHR31072">
    <property type="entry name" value="TRANSCRIPTION FACTOR TCP4-RELATED"/>
    <property type="match status" value="1"/>
</dbReference>